<evidence type="ECO:0000313" key="11">
    <source>
        <dbReference type="Proteomes" id="UP000440578"/>
    </source>
</evidence>
<feature type="compositionally biased region" description="Basic and acidic residues" evidence="7">
    <location>
        <begin position="58"/>
        <end position="78"/>
    </location>
</feature>
<dbReference type="GO" id="GO:0000981">
    <property type="term" value="F:DNA-binding transcription factor activity, RNA polymerase II-specific"/>
    <property type="evidence" value="ECO:0007669"/>
    <property type="project" value="TreeGrafter"/>
</dbReference>
<feature type="domain" description="BHLH" evidence="8">
    <location>
        <begin position="69"/>
        <end position="128"/>
    </location>
</feature>
<evidence type="ECO:0000256" key="4">
    <source>
        <dbReference type="ARBA" id="ARBA00023163"/>
    </source>
</evidence>
<gene>
    <name evidence="10" type="primary">MLX_0</name>
    <name evidence="9" type="synonym">MLX_1</name>
    <name evidence="9" type="ORF">FJT64_000661</name>
    <name evidence="10" type="ORF">FJT64_006560</name>
</gene>
<dbReference type="AlphaFoldDB" id="A0A6A4VYM6"/>
<evidence type="ECO:0000256" key="3">
    <source>
        <dbReference type="ARBA" id="ARBA00023125"/>
    </source>
</evidence>
<dbReference type="InterPro" id="IPR036638">
    <property type="entry name" value="HLH_DNA-bd_sf"/>
</dbReference>
<keyword evidence="6" id="KW-0175">Coiled coil</keyword>
<keyword evidence="2" id="KW-0805">Transcription regulation</keyword>
<evidence type="ECO:0000256" key="7">
    <source>
        <dbReference type="SAM" id="MobiDB-lite"/>
    </source>
</evidence>
<dbReference type="InterPro" id="IPR011598">
    <property type="entry name" value="bHLH_dom"/>
</dbReference>
<keyword evidence="5" id="KW-0539">Nucleus</keyword>
<proteinExistence type="predicted"/>
<organism evidence="10 11">
    <name type="scientific">Amphibalanus amphitrite</name>
    <name type="common">Striped barnacle</name>
    <name type="synonym">Balanus amphitrite</name>
    <dbReference type="NCBI Taxonomy" id="1232801"/>
    <lineage>
        <taxon>Eukaryota</taxon>
        <taxon>Metazoa</taxon>
        <taxon>Ecdysozoa</taxon>
        <taxon>Arthropoda</taxon>
        <taxon>Crustacea</taxon>
        <taxon>Multicrustacea</taxon>
        <taxon>Cirripedia</taxon>
        <taxon>Thoracica</taxon>
        <taxon>Thoracicalcarea</taxon>
        <taxon>Balanomorpha</taxon>
        <taxon>Balanoidea</taxon>
        <taxon>Balanidae</taxon>
        <taxon>Amphibalaninae</taxon>
        <taxon>Amphibalanus</taxon>
    </lineage>
</organism>
<evidence type="ECO:0000256" key="6">
    <source>
        <dbReference type="SAM" id="Coils"/>
    </source>
</evidence>
<dbReference type="PANTHER" id="PTHR15741:SF25">
    <property type="entry name" value="MAX-LIKE PROTEIN X"/>
    <property type="match status" value="1"/>
</dbReference>
<keyword evidence="4" id="KW-0804">Transcription</keyword>
<dbReference type="Gene3D" id="4.10.280.10">
    <property type="entry name" value="Helix-loop-helix DNA-binding domain"/>
    <property type="match status" value="1"/>
</dbReference>
<evidence type="ECO:0000313" key="9">
    <source>
        <dbReference type="EMBL" id="KAF0295222.1"/>
    </source>
</evidence>
<dbReference type="EMBL" id="VIIS01001590">
    <property type="protein sequence ID" value="KAF0295952.1"/>
    <property type="molecule type" value="Genomic_DNA"/>
</dbReference>
<feature type="compositionally biased region" description="Polar residues" evidence="7">
    <location>
        <begin position="33"/>
        <end position="42"/>
    </location>
</feature>
<keyword evidence="3" id="KW-0238">DNA-binding</keyword>
<dbReference type="GO" id="GO:0046983">
    <property type="term" value="F:protein dimerization activity"/>
    <property type="evidence" value="ECO:0007669"/>
    <property type="project" value="InterPro"/>
</dbReference>
<dbReference type="Pfam" id="PF00010">
    <property type="entry name" value="HLH"/>
    <property type="match status" value="1"/>
</dbReference>
<reference evidence="10 11" key="1">
    <citation type="submission" date="2019-07" db="EMBL/GenBank/DDBJ databases">
        <title>Draft genome assembly of a fouling barnacle, Amphibalanus amphitrite (Darwin, 1854): The first reference genome for Thecostraca.</title>
        <authorList>
            <person name="Kim W."/>
        </authorList>
    </citation>
    <scope>NUCLEOTIDE SEQUENCE [LARGE SCALE GENOMIC DNA]</scope>
    <source>
        <strain evidence="10">SNU_AA5</strain>
        <tissue evidence="10">Soma without cirri and trophi</tissue>
    </source>
</reference>
<evidence type="ECO:0000313" key="10">
    <source>
        <dbReference type="EMBL" id="KAF0295952.1"/>
    </source>
</evidence>
<name>A0A6A4VYM6_AMPAM</name>
<dbReference type="InterPro" id="IPR052207">
    <property type="entry name" value="Max-like/E-box_TFs"/>
</dbReference>
<dbReference type="GO" id="GO:0000978">
    <property type="term" value="F:RNA polymerase II cis-regulatory region sequence-specific DNA binding"/>
    <property type="evidence" value="ECO:0007669"/>
    <property type="project" value="TreeGrafter"/>
</dbReference>
<evidence type="ECO:0000256" key="1">
    <source>
        <dbReference type="ARBA" id="ARBA00004123"/>
    </source>
</evidence>
<dbReference type="PROSITE" id="PS50888">
    <property type="entry name" value="BHLH"/>
    <property type="match status" value="1"/>
</dbReference>
<keyword evidence="11" id="KW-1185">Reference proteome</keyword>
<accession>A0A6A4VYM6</accession>
<dbReference type="GO" id="GO:0005634">
    <property type="term" value="C:nucleus"/>
    <property type="evidence" value="ECO:0007669"/>
    <property type="project" value="UniProtKB-SubCell"/>
</dbReference>
<dbReference type="Proteomes" id="UP000440578">
    <property type="component" value="Unassembled WGS sequence"/>
</dbReference>
<sequence length="238" mass="26615">MSLRTSVELGDPADMCLKREPPLSPPAQPPFSRCSSTGSLTAAGSCHSAPASDDEDSDSRAHTQTYKERRREAHTFAEQKRRDAIKKGYDMLQELVPTCHAQEGAAGTPYKMSKAAVLQKSIEYTQYLLQQKRRQEEELASLRKEVVALQILKANYDQVVKAHQARPGPQDAQVSDEVKFQVFRAVIDSLFQSFEASVSTNSFAELSGSMIAWMEEDVKPQVLRDTCVRVLRQIKPNL</sequence>
<feature type="region of interest" description="Disordered" evidence="7">
    <location>
        <begin position="1"/>
        <end position="78"/>
    </location>
</feature>
<dbReference type="CDD" id="cd19687">
    <property type="entry name" value="bHLHzip_Mlx"/>
    <property type="match status" value="1"/>
</dbReference>
<dbReference type="SUPFAM" id="SSF47459">
    <property type="entry name" value="HLH, helix-loop-helix DNA-binding domain"/>
    <property type="match status" value="1"/>
</dbReference>
<dbReference type="OrthoDB" id="5778525at2759"/>
<feature type="coiled-coil region" evidence="6">
    <location>
        <begin position="125"/>
        <end position="152"/>
    </location>
</feature>
<comment type="subcellular location">
    <subcellularLocation>
        <location evidence="1">Nucleus</location>
    </subcellularLocation>
</comment>
<dbReference type="EMBL" id="VIIS01001631">
    <property type="protein sequence ID" value="KAF0295222.1"/>
    <property type="molecule type" value="Genomic_DNA"/>
</dbReference>
<evidence type="ECO:0000259" key="8">
    <source>
        <dbReference type="PROSITE" id="PS50888"/>
    </source>
</evidence>
<dbReference type="SMART" id="SM00353">
    <property type="entry name" value="HLH"/>
    <property type="match status" value="1"/>
</dbReference>
<protein>
    <submittedName>
        <fullName evidence="10">Max-like protein X</fullName>
    </submittedName>
</protein>
<evidence type="ECO:0000256" key="5">
    <source>
        <dbReference type="ARBA" id="ARBA00023242"/>
    </source>
</evidence>
<dbReference type="PANTHER" id="PTHR15741">
    <property type="entry name" value="BASIC HELIX-LOOP-HELIX ZIP TRANSCRIPTION FACTOR"/>
    <property type="match status" value="1"/>
</dbReference>
<evidence type="ECO:0000256" key="2">
    <source>
        <dbReference type="ARBA" id="ARBA00023015"/>
    </source>
</evidence>
<comment type="caution">
    <text evidence="10">The sequence shown here is derived from an EMBL/GenBank/DDBJ whole genome shotgun (WGS) entry which is preliminary data.</text>
</comment>